<evidence type="ECO:0000313" key="3">
    <source>
        <dbReference type="Proteomes" id="UP001279410"/>
    </source>
</evidence>
<name>A0AAD3RBM6_LATJO</name>
<feature type="compositionally biased region" description="Basic and acidic residues" evidence="1">
    <location>
        <begin position="1"/>
        <end position="28"/>
    </location>
</feature>
<proteinExistence type="predicted"/>
<dbReference type="EMBL" id="BRZM01000055">
    <property type="protein sequence ID" value="GLD62747.1"/>
    <property type="molecule type" value="Genomic_DNA"/>
</dbReference>
<gene>
    <name evidence="2" type="ORF">AKAME5_001443200</name>
</gene>
<dbReference type="AlphaFoldDB" id="A0AAD3RBM6"/>
<reference evidence="2" key="1">
    <citation type="submission" date="2022-08" db="EMBL/GenBank/DDBJ databases">
        <title>Genome sequencing of akame (Lates japonicus).</title>
        <authorList>
            <person name="Hashiguchi Y."/>
            <person name="Takahashi H."/>
        </authorList>
    </citation>
    <scope>NUCLEOTIDE SEQUENCE</scope>
    <source>
        <strain evidence="2">Kochi</strain>
    </source>
</reference>
<sequence length="218" mass="25433">MLKDMKGDSEDLCHERSQLPDLSKRDKSSNQTCCTTASFTFPLATKHRRLWARQILPTPAWMHNTVHHADCREEYHLPPDLRDEVADKFFHLRMSYKRRLQRQRPLQPPASELPASTHSTMEKGRAYCPYCDNDKHFLNNCEARRRAEDLQQNQTLRSYLEATVHQLHRAVNPETPMTADAYAAAKLEALRQVQRLPLLQRQSSNRTIHTDLNNPYST</sequence>
<accession>A0AAD3RBM6</accession>
<organism evidence="2 3">
    <name type="scientific">Lates japonicus</name>
    <name type="common">Japanese lates</name>
    <dbReference type="NCBI Taxonomy" id="270547"/>
    <lineage>
        <taxon>Eukaryota</taxon>
        <taxon>Metazoa</taxon>
        <taxon>Chordata</taxon>
        <taxon>Craniata</taxon>
        <taxon>Vertebrata</taxon>
        <taxon>Euteleostomi</taxon>
        <taxon>Actinopterygii</taxon>
        <taxon>Neopterygii</taxon>
        <taxon>Teleostei</taxon>
        <taxon>Neoteleostei</taxon>
        <taxon>Acanthomorphata</taxon>
        <taxon>Carangaria</taxon>
        <taxon>Carangaria incertae sedis</taxon>
        <taxon>Centropomidae</taxon>
        <taxon>Lates</taxon>
    </lineage>
</organism>
<keyword evidence="3" id="KW-1185">Reference proteome</keyword>
<feature type="region of interest" description="Disordered" evidence="1">
    <location>
        <begin position="1"/>
        <end position="30"/>
    </location>
</feature>
<protein>
    <submittedName>
        <fullName evidence="2">Uncharacterized protein</fullName>
    </submittedName>
</protein>
<dbReference type="Proteomes" id="UP001279410">
    <property type="component" value="Unassembled WGS sequence"/>
</dbReference>
<evidence type="ECO:0000256" key="1">
    <source>
        <dbReference type="SAM" id="MobiDB-lite"/>
    </source>
</evidence>
<evidence type="ECO:0000313" key="2">
    <source>
        <dbReference type="EMBL" id="GLD62747.1"/>
    </source>
</evidence>
<comment type="caution">
    <text evidence="2">The sequence shown here is derived from an EMBL/GenBank/DDBJ whole genome shotgun (WGS) entry which is preliminary data.</text>
</comment>